<evidence type="ECO:0000313" key="2">
    <source>
        <dbReference type="EMBL" id="CAB0005817.1"/>
    </source>
</evidence>
<sequence>MPAFEANMFRSAALLFVVLGACSASLDLYLNLQEVKRLLDVPSHVARWSRLRGHHIRIADQLFLRMEGPPGAGKSSPSLPTEFPNERSRINSSHASHTKVYLNQAFVSSAPTGAPRVPLRRTGPPICHCLADKRYKRNVGM</sequence>
<evidence type="ECO:0000313" key="3">
    <source>
        <dbReference type="Proteomes" id="UP000479000"/>
    </source>
</evidence>
<evidence type="ECO:0000256" key="1">
    <source>
        <dbReference type="SAM" id="MobiDB-lite"/>
    </source>
</evidence>
<dbReference type="Proteomes" id="UP000479000">
    <property type="component" value="Unassembled WGS sequence"/>
</dbReference>
<proteinExistence type="predicted"/>
<dbReference type="AlphaFoldDB" id="A0A6H5GP14"/>
<gene>
    <name evidence="2" type="ORF">NTEN_LOCUS11294</name>
</gene>
<accession>A0A6H5GP14</accession>
<protein>
    <submittedName>
        <fullName evidence="2">Uncharacterized protein</fullName>
    </submittedName>
</protein>
<name>A0A6H5GP14_9HEMI</name>
<dbReference type="EMBL" id="CADCXU010016614">
    <property type="protein sequence ID" value="CAB0005817.1"/>
    <property type="molecule type" value="Genomic_DNA"/>
</dbReference>
<feature type="region of interest" description="Disordered" evidence="1">
    <location>
        <begin position="69"/>
        <end position="94"/>
    </location>
</feature>
<reference evidence="2 3" key="1">
    <citation type="submission" date="2020-02" db="EMBL/GenBank/DDBJ databases">
        <authorList>
            <person name="Ferguson B K."/>
        </authorList>
    </citation>
    <scope>NUCLEOTIDE SEQUENCE [LARGE SCALE GENOMIC DNA]</scope>
</reference>
<organism evidence="2 3">
    <name type="scientific">Nesidiocoris tenuis</name>
    <dbReference type="NCBI Taxonomy" id="355587"/>
    <lineage>
        <taxon>Eukaryota</taxon>
        <taxon>Metazoa</taxon>
        <taxon>Ecdysozoa</taxon>
        <taxon>Arthropoda</taxon>
        <taxon>Hexapoda</taxon>
        <taxon>Insecta</taxon>
        <taxon>Pterygota</taxon>
        <taxon>Neoptera</taxon>
        <taxon>Paraneoptera</taxon>
        <taxon>Hemiptera</taxon>
        <taxon>Heteroptera</taxon>
        <taxon>Panheteroptera</taxon>
        <taxon>Cimicomorpha</taxon>
        <taxon>Miridae</taxon>
        <taxon>Dicyphina</taxon>
        <taxon>Nesidiocoris</taxon>
    </lineage>
</organism>
<keyword evidence="3" id="KW-1185">Reference proteome</keyword>